<dbReference type="GO" id="GO:0005813">
    <property type="term" value="C:centrosome"/>
    <property type="evidence" value="ECO:0007669"/>
    <property type="project" value="InterPro"/>
</dbReference>
<dbReference type="GO" id="GO:0035148">
    <property type="term" value="P:tube formation"/>
    <property type="evidence" value="ECO:0007669"/>
    <property type="project" value="TreeGrafter"/>
</dbReference>
<dbReference type="GO" id="GO:0030010">
    <property type="term" value="P:establishment of cell polarity"/>
    <property type="evidence" value="ECO:0007669"/>
    <property type="project" value="TreeGrafter"/>
</dbReference>
<feature type="compositionally biased region" description="Low complexity" evidence="2">
    <location>
        <begin position="754"/>
        <end position="763"/>
    </location>
</feature>
<organism evidence="3 4">
    <name type="scientific">Rhynchophorus ferrugineus</name>
    <name type="common">Red palm weevil</name>
    <name type="synonym">Curculio ferrugineus</name>
    <dbReference type="NCBI Taxonomy" id="354439"/>
    <lineage>
        <taxon>Eukaryota</taxon>
        <taxon>Metazoa</taxon>
        <taxon>Ecdysozoa</taxon>
        <taxon>Arthropoda</taxon>
        <taxon>Hexapoda</taxon>
        <taxon>Insecta</taxon>
        <taxon>Pterygota</taxon>
        <taxon>Neoptera</taxon>
        <taxon>Endopterygota</taxon>
        <taxon>Coleoptera</taxon>
        <taxon>Polyphaga</taxon>
        <taxon>Cucujiformia</taxon>
        <taxon>Curculionidae</taxon>
        <taxon>Dryophthorinae</taxon>
        <taxon>Rhynchophorus</taxon>
    </lineage>
</organism>
<comment type="caution">
    <text evidence="3">The sequence shown here is derived from an EMBL/GenBank/DDBJ whole genome shotgun (WGS) entry which is preliminary data.</text>
</comment>
<feature type="coiled-coil region" evidence="1">
    <location>
        <begin position="604"/>
        <end position="656"/>
    </location>
</feature>
<feature type="coiled-coil region" evidence="1">
    <location>
        <begin position="275"/>
        <end position="401"/>
    </location>
</feature>
<dbReference type="PANTHER" id="PTHR34343">
    <property type="entry name" value="SEROLOGICALLY DEFINED COLON CANCER ANTIGEN 8"/>
    <property type="match status" value="1"/>
</dbReference>
<feature type="compositionally biased region" description="Polar residues" evidence="2">
    <location>
        <begin position="786"/>
        <end position="811"/>
    </location>
</feature>
<sequence length="896" mass="103733">MYNTGGSTTKKQRPNTGYLVRPKLGALRSLYSNRPISALSNEKRKKFKKGTMPKMDFRRKPDYADTAYREAVGRLRILLAESYTPMRSRIYSSRPHRELDSGGEETDNQSVISGVSRTSRLTRPYYSYNYTPSVPRKLYYPPLKSNISTLHTETAEKNVPQEPVKFDNVAPAPPELMSFIERQEDYIEQLEKESRFCKDELSSLLSKVKEVISENEHLHEKQKTKLIKSVFDHLETETETETEFDVAERKVSKSPKKTRITKLIDGPAIVFESRISELEAQLTQSKIDLKKSQEDNEVLRQKLSDGSYFEGATYDNLRKQVDGCNREKEELQEKIKSLQSALSKLRDKENDTCDQVKRSLDVAEQAQYEKSAAELEIRRLKDELERQHLKLRDAIADQSRRISDERSAVERRYTQQIEQLTAEVGVQWETTNKLQLELDKQRRENTDFRRECAQKQALIDELKKDMQNKILTLQSDIGVTGAEKSALEQQISTLNMSNERTERQYKQEITRLQAEIQSLRQRLDRADADLIHSRRENIRLTEQVASLEKEINLNSALNEERSKSTTPRSSAIMPLPPPTPKPEDREKELTSMIHDMENKHAATVAELESMIQSQNQLMDKLSSECHALTRKLDDASHRHKEEIRELQTSLDLLNNRFSQTQYATSNVKDEGLPAISNKRITPTSQTPSTSPRPESQSFARSESRSSLINKSKTNSRQPSREKLSPAVTESQQDLHLDQVKDQIQLENYSSDAPDTQQYATQQDQDYKQADNQQYGQEQYMDHSNEYDPNQQYASQPNQQYNESDGQYQYDPNMQYDPNQQYSDPNQQYNNPNQVYDPNQEYDPNQQYDPNQHYDPNQAYTDENNYAPSGDGQVNSQYYDDQNQYAQNTENAPESQS</sequence>
<feature type="region of interest" description="Disordered" evidence="2">
    <location>
        <begin position="664"/>
        <end position="733"/>
    </location>
</feature>
<keyword evidence="1" id="KW-0175">Coiled coil</keyword>
<dbReference type="Proteomes" id="UP000625711">
    <property type="component" value="Unassembled WGS sequence"/>
</dbReference>
<dbReference type="Gene3D" id="1.20.5.1160">
    <property type="entry name" value="Vasodilator-stimulated phosphoprotein"/>
    <property type="match status" value="1"/>
</dbReference>
<proteinExistence type="predicted"/>
<dbReference type="OrthoDB" id="10252347at2759"/>
<feature type="compositionally biased region" description="Low complexity" evidence="2">
    <location>
        <begin position="872"/>
        <end position="887"/>
    </location>
</feature>
<feature type="coiled-coil region" evidence="1">
    <location>
        <begin position="180"/>
        <end position="207"/>
    </location>
</feature>
<evidence type="ECO:0000313" key="3">
    <source>
        <dbReference type="EMBL" id="KAF7267192.1"/>
    </source>
</evidence>
<feature type="compositionally biased region" description="Polar residues" evidence="2">
    <location>
        <begin position="707"/>
        <end position="717"/>
    </location>
</feature>
<evidence type="ECO:0000256" key="1">
    <source>
        <dbReference type="SAM" id="Coils"/>
    </source>
</evidence>
<feature type="coiled-coil region" evidence="1">
    <location>
        <begin position="431"/>
        <end position="550"/>
    </location>
</feature>
<protein>
    <recommendedName>
        <fullName evidence="5">Serologically defined colon cancer antigen 8</fullName>
    </recommendedName>
</protein>
<feature type="compositionally biased region" description="Polar residues" evidence="2">
    <location>
        <begin position="841"/>
        <end position="866"/>
    </location>
</feature>
<evidence type="ECO:0000313" key="4">
    <source>
        <dbReference type="Proteomes" id="UP000625711"/>
    </source>
</evidence>
<reference evidence="3" key="1">
    <citation type="submission" date="2020-08" db="EMBL/GenBank/DDBJ databases">
        <title>Genome sequencing and assembly of the red palm weevil Rhynchophorus ferrugineus.</title>
        <authorList>
            <person name="Dias G.B."/>
            <person name="Bergman C.M."/>
            <person name="Manee M."/>
        </authorList>
    </citation>
    <scope>NUCLEOTIDE SEQUENCE</scope>
    <source>
        <strain evidence="3">AA-2017</strain>
        <tissue evidence="3">Whole larva</tissue>
    </source>
</reference>
<dbReference type="GO" id="GO:0005814">
    <property type="term" value="C:centriole"/>
    <property type="evidence" value="ECO:0007669"/>
    <property type="project" value="TreeGrafter"/>
</dbReference>
<dbReference type="InterPro" id="IPR031887">
    <property type="entry name" value="SDCCAG8"/>
</dbReference>
<feature type="compositionally biased region" description="Low complexity" evidence="2">
    <location>
        <begin position="816"/>
        <end position="838"/>
    </location>
</feature>
<name>A0A834I553_RHYFE</name>
<dbReference type="PANTHER" id="PTHR34343:SF1">
    <property type="entry name" value="SEROLOGICALLY DEFINED COLON CANCER ANTIGEN 8"/>
    <property type="match status" value="1"/>
</dbReference>
<dbReference type="AlphaFoldDB" id="A0A834I553"/>
<gene>
    <name evidence="3" type="ORF">GWI33_019527</name>
</gene>
<dbReference type="GO" id="GO:0007098">
    <property type="term" value="P:centrosome cycle"/>
    <property type="evidence" value="ECO:0007669"/>
    <property type="project" value="InterPro"/>
</dbReference>
<feature type="region of interest" description="Disordered" evidence="2">
    <location>
        <begin position="749"/>
        <end position="896"/>
    </location>
</feature>
<feature type="compositionally biased region" description="Low complexity" evidence="2">
    <location>
        <begin position="681"/>
        <end position="706"/>
    </location>
</feature>
<dbReference type="EMBL" id="JAACXV010014451">
    <property type="protein sequence ID" value="KAF7267192.1"/>
    <property type="molecule type" value="Genomic_DNA"/>
</dbReference>
<dbReference type="GO" id="GO:0001764">
    <property type="term" value="P:neuron migration"/>
    <property type="evidence" value="ECO:0007669"/>
    <property type="project" value="TreeGrafter"/>
</dbReference>
<feature type="region of interest" description="Disordered" evidence="2">
    <location>
        <begin position="555"/>
        <end position="585"/>
    </location>
</feature>
<keyword evidence="4" id="KW-1185">Reference proteome</keyword>
<evidence type="ECO:0000256" key="2">
    <source>
        <dbReference type="SAM" id="MobiDB-lite"/>
    </source>
</evidence>
<dbReference type="Pfam" id="PF15964">
    <property type="entry name" value="CCCAP"/>
    <property type="match status" value="2"/>
</dbReference>
<evidence type="ECO:0008006" key="5">
    <source>
        <dbReference type="Google" id="ProtNLM"/>
    </source>
</evidence>
<accession>A0A834I553</accession>